<accession>A0A8S5Q7L6</accession>
<reference evidence="2" key="1">
    <citation type="journal article" date="2021" name="Proc. Natl. Acad. Sci. U.S.A.">
        <title>A Catalog of Tens of Thousands of Viruses from Human Metagenomes Reveals Hidden Associations with Chronic Diseases.</title>
        <authorList>
            <person name="Tisza M.J."/>
            <person name="Buck C.B."/>
        </authorList>
    </citation>
    <scope>NUCLEOTIDE SEQUENCE</scope>
    <source>
        <strain evidence="2">Ct5qs5</strain>
    </source>
</reference>
<organism evidence="2">
    <name type="scientific">Siphoviridae sp. ct5qs5</name>
    <dbReference type="NCBI Taxonomy" id="2825339"/>
    <lineage>
        <taxon>Viruses</taxon>
        <taxon>Duplodnaviria</taxon>
        <taxon>Heunggongvirae</taxon>
        <taxon>Uroviricota</taxon>
        <taxon>Caudoviricetes</taxon>
    </lineage>
</organism>
<feature type="region of interest" description="Disordered" evidence="1">
    <location>
        <begin position="1"/>
        <end position="23"/>
    </location>
</feature>
<evidence type="ECO:0000256" key="1">
    <source>
        <dbReference type="SAM" id="MobiDB-lite"/>
    </source>
</evidence>
<dbReference type="EMBL" id="BK015603">
    <property type="protein sequence ID" value="DAE15358.1"/>
    <property type="molecule type" value="Genomic_DNA"/>
</dbReference>
<evidence type="ECO:0000313" key="2">
    <source>
        <dbReference type="EMBL" id="DAE15358.1"/>
    </source>
</evidence>
<sequence length="81" mass="9042">MDETDMSKKILGSQTDNEPEEKKTANWLADNVIWYVSKKGCGTSVFRGPMAEALMNGEDKKKAKNGVKRIESVTGFVFARK</sequence>
<name>A0A8S5Q7L6_9CAUD</name>
<proteinExistence type="predicted"/>
<protein>
    <submittedName>
        <fullName evidence="2">Glutaredoxin arsenate reductase</fullName>
    </submittedName>
</protein>